<evidence type="ECO:0000256" key="4">
    <source>
        <dbReference type="ARBA" id="ARBA00022750"/>
    </source>
</evidence>
<keyword evidence="4" id="KW-0064">Aspartyl protease</keyword>
<dbReference type="CDD" id="cd05476">
    <property type="entry name" value="pepsin_A_like_plant"/>
    <property type="match status" value="1"/>
</dbReference>
<protein>
    <recommendedName>
        <fullName evidence="10">Peptidase A1 domain-containing protein</fullName>
    </recommendedName>
</protein>
<dbReference type="Pfam" id="PF14541">
    <property type="entry name" value="TAXi_C"/>
    <property type="match status" value="1"/>
</dbReference>
<reference evidence="11 12" key="1">
    <citation type="submission" date="2021-08" db="EMBL/GenBank/DDBJ databases">
        <title>WGS assembly of Ceratopteris richardii.</title>
        <authorList>
            <person name="Marchant D.B."/>
            <person name="Chen G."/>
            <person name="Jenkins J."/>
            <person name="Shu S."/>
            <person name="Leebens-Mack J."/>
            <person name="Grimwood J."/>
            <person name="Schmutz J."/>
            <person name="Soltis P."/>
            <person name="Soltis D."/>
            <person name="Chen Z.-H."/>
        </authorList>
    </citation>
    <scope>NUCLEOTIDE SEQUENCE [LARGE SCALE GENOMIC DNA]</scope>
    <source>
        <strain evidence="11">Whitten #5841</strain>
        <tissue evidence="11">Leaf</tissue>
    </source>
</reference>
<keyword evidence="6" id="KW-0325">Glycoprotein</keyword>
<dbReference type="SUPFAM" id="SSF50630">
    <property type="entry name" value="Acid proteases"/>
    <property type="match status" value="1"/>
</dbReference>
<feature type="active site" evidence="7">
    <location>
        <position position="424"/>
    </location>
</feature>
<feature type="chain" id="PRO_5035880073" description="Peptidase A1 domain-containing protein" evidence="9">
    <location>
        <begin position="21"/>
        <end position="547"/>
    </location>
</feature>
<evidence type="ECO:0000256" key="1">
    <source>
        <dbReference type="ARBA" id="ARBA00007447"/>
    </source>
</evidence>
<comment type="caution">
    <text evidence="11">The sequence shown here is derived from an EMBL/GenBank/DDBJ whole genome shotgun (WGS) entry which is preliminary data.</text>
</comment>
<dbReference type="InterPro" id="IPR033121">
    <property type="entry name" value="PEPTIDASE_A1"/>
</dbReference>
<evidence type="ECO:0000256" key="6">
    <source>
        <dbReference type="ARBA" id="ARBA00023180"/>
    </source>
</evidence>
<dbReference type="Pfam" id="PF14543">
    <property type="entry name" value="TAXi_N"/>
    <property type="match status" value="1"/>
</dbReference>
<feature type="domain" description="Peptidase A1" evidence="10">
    <location>
        <begin position="188"/>
        <end position="540"/>
    </location>
</feature>
<dbReference type="PANTHER" id="PTHR47967:SF28">
    <property type="entry name" value="ASPARTYL PROTEASE FAMILY PROTEIN 2-LIKE"/>
    <property type="match status" value="1"/>
</dbReference>
<feature type="compositionally biased region" description="Basic and acidic residues" evidence="8">
    <location>
        <begin position="88"/>
        <end position="101"/>
    </location>
</feature>
<keyword evidence="5" id="KW-0378">Hydrolase</keyword>
<comment type="similarity">
    <text evidence="1">Belongs to the peptidase A1 family.</text>
</comment>
<proteinExistence type="inferred from homology"/>
<evidence type="ECO:0000256" key="5">
    <source>
        <dbReference type="ARBA" id="ARBA00022801"/>
    </source>
</evidence>
<dbReference type="FunFam" id="2.40.70.10:FF:000016">
    <property type="entry name" value="Probable aspartic protease At2g35615"/>
    <property type="match status" value="1"/>
</dbReference>
<dbReference type="Gene3D" id="2.40.70.10">
    <property type="entry name" value="Acid Proteases"/>
    <property type="match status" value="2"/>
</dbReference>
<dbReference type="InterPro" id="IPR034161">
    <property type="entry name" value="Pepsin-like_plant"/>
</dbReference>
<dbReference type="Proteomes" id="UP000825935">
    <property type="component" value="Chromosome 27"/>
</dbReference>
<dbReference type="InterPro" id="IPR032799">
    <property type="entry name" value="TAXi_C"/>
</dbReference>
<evidence type="ECO:0000256" key="2">
    <source>
        <dbReference type="ARBA" id="ARBA00022670"/>
    </source>
</evidence>
<evidence type="ECO:0000256" key="3">
    <source>
        <dbReference type="ARBA" id="ARBA00022729"/>
    </source>
</evidence>
<dbReference type="OMA" id="EPAYQII"/>
<dbReference type="FunFam" id="2.40.70.10:FF:000034">
    <property type="entry name" value="Aspartyl protease family protein"/>
    <property type="match status" value="1"/>
</dbReference>
<evidence type="ECO:0000256" key="9">
    <source>
        <dbReference type="SAM" id="SignalP"/>
    </source>
</evidence>
<feature type="compositionally biased region" description="Polar residues" evidence="8">
    <location>
        <begin position="121"/>
        <end position="143"/>
    </location>
</feature>
<dbReference type="EMBL" id="CM035432">
    <property type="protein sequence ID" value="KAH7295923.1"/>
    <property type="molecule type" value="Genomic_DNA"/>
</dbReference>
<dbReference type="PROSITE" id="PS51767">
    <property type="entry name" value="PEPTIDASE_A1"/>
    <property type="match status" value="1"/>
</dbReference>
<feature type="region of interest" description="Disordered" evidence="8">
    <location>
        <begin position="82"/>
        <end position="101"/>
    </location>
</feature>
<dbReference type="InterPro" id="IPR021109">
    <property type="entry name" value="Peptidase_aspartic_dom_sf"/>
</dbReference>
<feature type="region of interest" description="Disordered" evidence="8">
    <location>
        <begin position="121"/>
        <end position="173"/>
    </location>
</feature>
<dbReference type="PANTHER" id="PTHR47967">
    <property type="entry name" value="OS07G0603500 PROTEIN-RELATED"/>
    <property type="match status" value="1"/>
</dbReference>
<keyword evidence="3 9" id="KW-0732">Signal</keyword>
<dbReference type="OrthoDB" id="1294322at2759"/>
<evidence type="ECO:0000259" key="10">
    <source>
        <dbReference type="PROSITE" id="PS51767"/>
    </source>
</evidence>
<feature type="signal peptide" evidence="9">
    <location>
        <begin position="1"/>
        <end position="20"/>
    </location>
</feature>
<sequence>MALNFSIILLGLWICILCEAQTNQVRHGHEKQQGEFLAGIEFASQFQTMDSCLHAQHAIESPDCGLEPGKPSEHYNVQFQMKHRSSHPLHEKQSKTESLEHSMLRDMYRIRGINIKAMASSSQASLSKRGSTESMTSVPTPQFASEKESSPQFRPSEASPSPSPAPLPWPQGISSHVESGVTLGSGEYFMDVYIGSPPRHFMLIMDTGSDLIWTQCNPCKNCYEQEGPLFTPNSSSSYRLVTCSEPQCKLVYNANPDEECTEQKPHSCKYSYWYGDKSNTTGELALETMTFNLPNGHHYTLNGLVIGCGYSNYGLFRGAAGLLGLGKGPLSFPSQLHNRFGRKFSYCLVSRNSDLNVSSMLTFGEDERLTKHPHMQYTGFVNHTSAATFYYLSIAKVSVGGVDMLIPASAWTIGANGQGGTIIDSGTTLTYFVKEAYEQIVMAFESQIMYPKIQTSLLDHCFNVSGQTEVQLPTFSISFADGAVLSPPLENYFIEVETEPPILCLALLEAPAGSPSILGNYLQQNIHLLYDVGSHRLGFAHVACNAL</sequence>
<dbReference type="InterPro" id="IPR051708">
    <property type="entry name" value="Plant_Aspart_Prot_A1"/>
</dbReference>
<accession>A0A8T2RK56</accession>
<feature type="active site" evidence="7">
    <location>
        <position position="206"/>
    </location>
</feature>
<dbReference type="InterPro" id="IPR032861">
    <property type="entry name" value="TAXi_N"/>
</dbReference>
<keyword evidence="12" id="KW-1185">Reference proteome</keyword>
<dbReference type="GO" id="GO:0004190">
    <property type="term" value="F:aspartic-type endopeptidase activity"/>
    <property type="evidence" value="ECO:0007669"/>
    <property type="project" value="UniProtKB-KW"/>
</dbReference>
<gene>
    <name evidence="11" type="ORF">KP509_27G070700</name>
</gene>
<evidence type="ECO:0000256" key="7">
    <source>
        <dbReference type="PIRSR" id="PIRSR601461-1"/>
    </source>
</evidence>
<name>A0A8T2RK56_CERRI</name>
<keyword evidence="2" id="KW-0645">Protease</keyword>
<evidence type="ECO:0000313" key="11">
    <source>
        <dbReference type="EMBL" id="KAH7295923.1"/>
    </source>
</evidence>
<dbReference type="InterPro" id="IPR001461">
    <property type="entry name" value="Aspartic_peptidase_A1"/>
</dbReference>
<evidence type="ECO:0000256" key="8">
    <source>
        <dbReference type="SAM" id="MobiDB-lite"/>
    </source>
</evidence>
<dbReference type="AlphaFoldDB" id="A0A8T2RK56"/>
<dbReference type="PRINTS" id="PR00792">
    <property type="entry name" value="PEPSIN"/>
</dbReference>
<evidence type="ECO:0000313" key="12">
    <source>
        <dbReference type="Proteomes" id="UP000825935"/>
    </source>
</evidence>
<organism evidence="11 12">
    <name type="scientific">Ceratopteris richardii</name>
    <name type="common">Triangle waterfern</name>
    <dbReference type="NCBI Taxonomy" id="49495"/>
    <lineage>
        <taxon>Eukaryota</taxon>
        <taxon>Viridiplantae</taxon>
        <taxon>Streptophyta</taxon>
        <taxon>Embryophyta</taxon>
        <taxon>Tracheophyta</taxon>
        <taxon>Polypodiopsida</taxon>
        <taxon>Polypodiidae</taxon>
        <taxon>Polypodiales</taxon>
        <taxon>Pteridineae</taxon>
        <taxon>Pteridaceae</taxon>
        <taxon>Parkerioideae</taxon>
        <taxon>Ceratopteris</taxon>
    </lineage>
</organism>
<dbReference type="GO" id="GO:0006508">
    <property type="term" value="P:proteolysis"/>
    <property type="evidence" value="ECO:0007669"/>
    <property type="project" value="UniProtKB-KW"/>
</dbReference>